<evidence type="ECO:0000256" key="5">
    <source>
        <dbReference type="SAM" id="MobiDB-lite"/>
    </source>
</evidence>
<reference evidence="7" key="1">
    <citation type="submission" date="2021-04" db="EMBL/GenBank/DDBJ databases">
        <title>Biosynthetic gene clusters of Dactylosporangioum roseum.</title>
        <authorList>
            <person name="Hartkoorn R.C."/>
            <person name="Beaudoing E."/>
            <person name="Hot D."/>
            <person name="Moureu S."/>
        </authorList>
    </citation>
    <scope>NUCLEOTIDE SEQUENCE</scope>
    <source>
        <strain evidence="7">NRRL B-16295</strain>
    </source>
</reference>
<evidence type="ECO:0000256" key="1">
    <source>
        <dbReference type="ARBA" id="ARBA00012928"/>
    </source>
</evidence>
<dbReference type="EMBL" id="CP073721">
    <property type="protein sequence ID" value="UWZ38512.1"/>
    <property type="molecule type" value="Genomic_DNA"/>
</dbReference>
<feature type="binding site" evidence="4">
    <location>
        <position position="185"/>
    </location>
    <ligand>
        <name>Zn(2+)</name>
        <dbReference type="ChEBI" id="CHEBI:29105"/>
    </ligand>
</feature>
<evidence type="ECO:0000256" key="2">
    <source>
        <dbReference type="ARBA" id="ARBA00022679"/>
    </source>
</evidence>
<protein>
    <recommendedName>
        <fullName evidence="1">protein acetyllysine N-acetyltransferase</fullName>
        <ecNumber evidence="1">2.3.1.286</ecNumber>
    </recommendedName>
</protein>
<dbReference type="InterPro" id="IPR026590">
    <property type="entry name" value="Ssirtuin_cat_dom"/>
</dbReference>
<evidence type="ECO:0000259" key="6">
    <source>
        <dbReference type="PROSITE" id="PS50305"/>
    </source>
</evidence>
<evidence type="ECO:0000256" key="3">
    <source>
        <dbReference type="ARBA" id="ARBA00023027"/>
    </source>
</evidence>
<dbReference type="PANTHER" id="PTHR11085">
    <property type="entry name" value="NAD-DEPENDENT PROTEIN DEACYLASE SIRTUIN-5, MITOCHONDRIAL-RELATED"/>
    <property type="match status" value="1"/>
</dbReference>
<name>A0ABY5ZAK2_9ACTN</name>
<dbReference type="SUPFAM" id="SSF52467">
    <property type="entry name" value="DHS-like NAD/FAD-binding domain"/>
    <property type="match status" value="1"/>
</dbReference>
<dbReference type="PANTHER" id="PTHR11085:SF4">
    <property type="entry name" value="NAD-DEPENDENT PROTEIN DEACYLASE"/>
    <property type="match status" value="1"/>
</dbReference>
<dbReference type="Proteomes" id="UP001058271">
    <property type="component" value="Chromosome"/>
</dbReference>
<evidence type="ECO:0000256" key="4">
    <source>
        <dbReference type="PROSITE-ProRule" id="PRU00236"/>
    </source>
</evidence>
<dbReference type="Pfam" id="PF02146">
    <property type="entry name" value="SIR2"/>
    <property type="match status" value="1"/>
</dbReference>
<keyword evidence="4" id="KW-0479">Metal-binding</keyword>
<feature type="binding site" evidence="4">
    <location>
        <position position="213"/>
    </location>
    <ligand>
        <name>Zn(2+)</name>
        <dbReference type="ChEBI" id="CHEBI:29105"/>
    </ligand>
</feature>
<sequence length="309" mass="32450">MGHAGGRNGPRREARAAQGPGGTGRAEARGHGPRKEARAAQEERVSREEGAVPVEGSEVLDEVAGWVAAGGVVVLTGAGISTDSGIPDFRGPNGVWTRNPEAMKLSSIDHYVTDPDVRRQSWQERLRHPAWTATPNPAHEALARMERDGNLTAVITQNIDGLHQRAGNDPAKVIELHGTIFETECLSCGARGPMRATLDRVERGEADPACEECGGILKSATISFGQSMNMATLEAAAEAAMFCRLFVAVGTSLTVYPAAGLVDVARNHGARVVVLNAAGTSYDAVADRVIREPIGTALPRIAGIRAAGG</sequence>
<proteinExistence type="predicted"/>
<keyword evidence="4" id="KW-0862">Zinc</keyword>
<gene>
    <name evidence="7" type="ORF">Drose_09875</name>
</gene>
<evidence type="ECO:0000313" key="7">
    <source>
        <dbReference type="EMBL" id="UWZ38512.1"/>
    </source>
</evidence>
<keyword evidence="3" id="KW-0520">NAD</keyword>
<dbReference type="Gene3D" id="3.30.1600.10">
    <property type="entry name" value="SIR2/SIRT2 'Small Domain"/>
    <property type="match status" value="1"/>
</dbReference>
<accession>A0ABY5ZAK2</accession>
<keyword evidence="2" id="KW-0808">Transferase</keyword>
<dbReference type="EC" id="2.3.1.286" evidence="1"/>
<feature type="binding site" evidence="4">
    <location>
        <position position="210"/>
    </location>
    <ligand>
        <name>Zn(2+)</name>
        <dbReference type="ChEBI" id="CHEBI:29105"/>
    </ligand>
</feature>
<feature type="domain" description="Deacetylase sirtuin-type" evidence="6">
    <location>
        <begin position="53"/>
        <end position="309"/>
    </location>
</feature>
<feature type="region of interest" description="Disordered" evidence="5">
    <location>
        <begin position="1"/>
        <end position="53"/>
    </location>
</feature>
<dbReference type="InterPro" id="IPR029035">
    <property type="entry name" value="DHS-like_NAD/FAD-binding_dom"/>
</dbReference>
<organism evidence="7 8">
    <name type="scientific">Dactylosporangium roseum</name>
    <dbReference type="NCBI Taxonomy" id="47989"/>
    <lineage>
        <taxon>Bacteria</taxon>
        <taxon>Bacillati</taxon>
        <taxon>Actinomycetota</taxon>
        <taxon>Actinomycetes</taxon>
        <taxon>Micromonosporales</taxon>
        <taxon>Micromonosporaceae</taxon>
        <taxon>Dactylosporangium</taxon>
    </lineage>
</organism>
<feature type="binding site" evidence="4">
    <location>
        <position position="188"/>
    </location>
    <ligand>
        <name>Zn(2+)</name>
        <dbReference type="ChEBI" id="CHEBI:29105"/>
    </ligand>
</feature>
<dbReference type="CDD" id="cd01407">
    <property type="entry name" value="SIR2-fam"/>
    <property type="match status" value="1"/>
</dbReference>
<keyword evidence="8" id="KW-1185">Reference proteome</keyword>
<feature type="active site" description="Proton acceptor" evidence="4">
    <location>
        <position position="177"/>
    </location>
</feature>
<feature type="compositionally biased region" description="Basic and acidic residues" evidence="5">
    <location>
        <begin position="26"/>
        <end position="50"/>
    </location>
</feature>
<dbReference type="InterPro" id="IPR026591">
    <property type="entry name" value="Sirtuin_cat_small_dom_sf"/>
</dbReference>
<dbReference type="InterPro" id="IPR003000">
    <property type="entry name" value="Sirtuin"/>
</dbReference>
<evidence type="ECO:0000313" key="8">
    <source>
        <dbReference type="Proteomes" id="UP001058271"/>
    </source>
</evidence>
<dbReference type="InterPro" id="IPR050134">
    <property type="entry name" value="NAD-dep_sirtuin_deacylases"/>
</dbReference>
<dbReference type="Gene3D" id="3.40.50.1220">
    <property type="entry name" value="TPP-binding domain"/>
    <property type="match status" value="1"/>
</dbReference>
<dbReference type="PROSITE" id="PS50305">
    <property type="entry name" value="SIRTUIN"/>
    <property type="match status" value="1"/>
</dbReference>